<keyword evidence="2" id="KW-1185">Reference proteome</keyword>
<accession>A0A1W0WJQ6</accession>
<dbReference type="Proteomes" id="UP000192578">
    <property type="component" value="Unassembled WGS sequence"/>
</dbReference>
<gene>
    <name evidence="1" type="ORF">BV898_10333</name>
</gene>
<evidence type="ECO:0000313" key="2">
    <source>
        <dbReference type="Proteomes" id="UP000192578"/>
    </source>
</evidence>
<protein>
    <submittedName>
        <fullName evidence="1">Uncharacterized protein</fullName>
    </submittedName>
</protein>
<dbReference type="AlphaFoldDB" id="A0A1W0WJQ6"/>
<reference evidence="2" key="1">
    <citation type="submission" date="2017-01" db="EMBL/GenBank/DDBJ databases">
        <title>Comparative genomics of anhydrobiosis in the tardigrade Hypsibius dujardini.</title>
        <authorList>
            <person name="Yoshida Y."/>
            <person name="Koutsovoulos G."/>
            <person name="Laetsch D."/>
            <person name="Stevens L."/>
            <person name="Kumar S."/>
            <person name="Horikawa D."/>
            <person name="Ishino K."/>
            <person name="Komine S."/>
            <person name="Tomita M."/>
            <person name="Blaxter M."/>
            <person name="Arakawa K."/>
        </authorList>
    </citation>
    <scope>NUCLEOTIDE SEQUENCE [LARGE SCALE GENOMIC DNA]</scope>
    <source>
        <strain evidence="2">Z151</strain>
    </source>
</reference>
<dbReference type="EMBL" id="MTYJ01000088">
    <property type="protein sequence ID" value="OQV15458.1"/>
    <property type="molecule type" value="Genomic_DNA"/>
</dbReference>
<comment type="caution">
    <text evidence="1">The sequence shown here is derived from an EMBL/GenBank/DDBJ whole genome shotgun (WGS) entry which is preliminary data.</text>
</comment>
<sequence>MDDLYDSFTGRFEERKTHERTSYPHPPTAEEQRALNNVFPMEISADMISNAARSIRIDTSPGPDHVIMRIVKQKEVAAVLAVIGTIMLQWGYTPAIYRHGRTVVVPKNQTGKTDDQLPYVLSYAVWSRGS</sequence>
<dbReference type="OrthoDB" id="6625298at2759"/>
<name>A0A1W0WJQ6_HYPEX</name>
<organism evidence="1 2">
    <name type="scientific">Hypsibius exemplaris</name>
    <name type="common">Freshwater tardigrade</name>
    <dbReference type="NCBI Taxonomy" id="2072580"/>
    <lineage>
        <taxon>Eukaryota</taxon>
        <taxon>Metazoa</taxon>
        <taxon>Ecdysozoa</taxon>
        <taxon>Tardigrada</taxon>
        <taxon>Eutardigrada</taxon>
        <taxon>Parachela</taxon>
        <taxon>Hypsibioidea</taxon>
        <taxon>Hypsibiidae</taxon>
        <taxon>Hypsibius</taxon>
    </lineage>
</organism>
<proteinExistence type="predicted"/>
<evidence type="ECO:0000313" key="1">
    <source>
        <dbReference type="EMBL" id="OQV15458.1"/>
    </source>
</evidence>